<evidence type="ECO:0000313" key="2">
    <source>
        <dbReference type="Proteomes" id="UP000887023"/>
    </source>
</evidence>
<dbReference type="RefSeq" id="WP_066470654.1">
    <property type="nucleotide sequence ID" value="NZ_CBCRUZ010000025.1"/>
</dbReference>
<protein>
    <submittedName>
        <fullName evidence="1">Uncharacterized protein</fullName>
    </submittedName>
</protein>
<keyword evidence="2" id="KW-1185">Reference proteome</keyword>
<proteinExistence type="predicted"/>
<dbReference type="Proteomes" id="UP000887023">
    <property type="component" value="Chromosome"/>
</dbReference>
<sequence length="89" mass="9892">MPTSRPRHVITETDQVARALDAAARRWPDDRDRRARLLLRLVDAGHQALAGADDERRAARLAAISRTRGSLTGSYGAGYLDELRADRPE</sequence>
<accession>A0ABX8S6A4</accession>
<dbReference type="EMBL" id="CP079105">
    <property type="protein sequence ID" value="QXQ12542.1"/>
    <property type="molecule type" value="Genomic_DNA"/>
</dbReference>
<evidence type="ECO:0000313" key="1">
    <source>
        <dbReference type="EMBL" id="QXQ12542.1"/>
    </source>
</evidence>
<gene>
    <name evidence="1" type="ORF">KV203_11215</name>
</gene>
<reference evidence="1" key="1">
    <citation type="submission" date="2021-07" db="EMBL/GenBank/DDBJ databases">
        <title>Candidatus Kaistella beijingensis sp. nov. isolated from a municipal wastewater treatment plant is involved in sludge foaming.</title>
        <authorList>
            <person name="Song Y."/>
            <person name="Liu S.-J."/>
        </authorList>
    </citation>
    <scope>NUCLEOTIDE SEQUENCE</scope>
    <source>
        <strain evidence="1">DSM 43998</strain>
    </source>
</reference>
<name>A0ABX8S6A4_9ACTN</name>
<organism evidence="1 2">
    <name type="scientific">Skermania pinensis</name>
    <dbReference type="NCBI Taxonomy" id="39122"/>
    <lineage>
        <taxon>Bacteria</taxon>
        <taxon>Bacillati</taxon>
        <taxon>Actinomycetota</taxon>
        <taxon>Actinomycetes</taxon>
        <taxon>Mycobacteriales</taxon>
        <taxon>Gordoniaceae</taxon>
        <taxon>Skermania</taxon>
    </lineage>
</organism>